<dbReference type="EMBL" id="QWKP01000129">
    <property type="protein sequence ID" value="RHA43946.1"/>
    <property type="molecule type" value="Genomic_DNA"/>
</dbReference>
<gene>
    <name evidence="8" type="ORF">D1825_03760</name>
</gene>
<keyword evidence="6 7" id="KW-0472">Membrane</keyword>
<keyword evidence="9" id="KW-1185">Reference proteome</keyword>
<feature type="transmembrane region" description="Helical" evidence="7">
    <location>
        <begin position="6"/>
        <end position="24"/>
    </location>
</feature>
<evidence type="ECO:0000256" key="7">
    <source>
        <dbReference type="SAM" id="Phobius"/>
    </source>
</evidence>
<dbReference type="PANTHER" id="PTHR33884">
    <property type="entry name" value="UPF0410 PROTEIN YMGE"/>
    <property type="match status" value="1"/>
</dbReference>
<feature type="transmembrane region" description="Helical" evidence="7">
    <location>
        <begin position="31"/>
        <end position="51"/>
    </location>
</feature>
<feature type="transmembrane region" description="Helical" evidence="7">
    <location>
        <begin position="63"/>
        <end position="82"/>
    </location>
</feature>
<sequence length="86" mass="8864">MTADGIISAIVIGAIIGVLARLILPGRQKISVLLTIVVGIVAAILGSLLAKALGVETTDGVDWIEILIQVVLAVIGVSLVAGRRRR</sequence>
<dbReference type="GO" id="GO:0005886">
    <property type="term" value="C:plasma membrane"/>
    <property type="evidence" value="ECO:0007669"/>
    <property type="project" value="UniProtKB-SubCell"/>
</dbReference>
<dbReference type="Proteomes" id="UP000283374">
    <property type="component" value="Unassembled WGS sequence"/>
</dbReference>
<dbReference type="PANTHER" id="PTHR33884:SF3">
    <property type="entry name" value="UPF0410 PROTEIN YMGE"/>
    <property type="match status" value="1"/>
</dbReference>
<dbReference type="AlphaFoldDB" id="A0A413RPL3"/>
<keyword evidence="3" id="KW-1003">Cell membrane</keyword>
<evidence type="ECO:0000256" key="1">
    <source>
        <dbReference type="ARBA" id="ARBA00004651"/>
    </source>
</evidence>
<reference evidence="8 9" key="1">
    <citation type="submission" date="2018-08" db="EMBL/GenBank/DDBJ databases">
        <title>Cellulomonas rhizosphaerae sp. nov., a novel actinomycete isolated from soil.</title>
        <authorList>
            <person name="Tian Y."/>
        </authorList>
    </citation>
    <scope>NUCLEOTIDE SEQUENCE [LARGE SCALE GENOMIC DNA]</scope>
    <source>
        <strain evidence="8 9">NEAU-TCZ24</strain>
    </source>
</reference>
<proteinExistence type="inferred from homology"/>
<evidence type="ECO:0000256" key="2">
    <source>
        <dbReference type="ARBA" id="ARBA00011006"/>
    </source>
</evidence>
<evidence type="ECO:0000256" key="4">
    <source>
        <dbReference type="ARBA" id="ARBA00022692"/>
    </source>
</evidence>
<evidence type="ECO:0000313" key="9">
    <source>
        <dbReference type="Proteomes" id="UP000283374"/>
    </source>
</evidence>
<accession>A0A413RPL3</accession>
<dbReference type="RefSeq" id="WP_118766132.1">
    <property type="nucleotide sequence ID" value="NZ_QWKP01000129.1"/>
</dbReference>
<evidence type="ECO:0000256" key="3">
    <source>
        <dbReference type="ARBA" id="ARBA00022475"/>
    </source>
</evidence>
<evidence type="ECO:0000313" key="8">
    <source>
        <dbReference type="EMBL" id="RHA43946.1"/>
    </source>
</evidence>
<comment type="subcellular location">
    <subcellularLocation>
        <location evidence="1">Cell membrane</location>
        <topology evidence="1">Multi-pass membrane protein</topology>
    </subcellularLocation>
</comment>
<comment type="similarity">
    <text evidence="2">Belongs to the UPF0410 family.</text>
</comment>
<evidence type="ECO:0000256" key="5">
    <source>
        <dbReference type="ARBA" id="ARBA00022989"/>
    </source>
</evidence>
<dbReference type="InterPro" id="IPR007341">
    <property type="entry name" value="Transgly_assoc"/>
</dbReference>
<dbReference type="OrthoDB" id="5197368at2"/>
<protein>
    <submittedName>
        <fullName evidence="8">GlsB/YeaQ/YmgE family stress response membrane protein</fullName>
    </submittedName>
</protein>
<keyword evidence="4 7" id="KW-0812">Transmembrane</keyword>
<evidence type="ECO:0000256" key="6">
    <source>
        <dbReference type="ARBA" id="ARBA00023136"/>
    </source>
</evidence>
<comment type="caution">
    <text evidence="8">The sequence shown here is derived from an EMBL/GenBank/DDBJ whole genome shotgun (WGS) entry which is preliminary data.</text>
</comment>
<keyword evidence="5 7" id="KW-1133">Transmembrane helix</keyword>
<organism evidence="8 9">
    <name type="scientific">Cellulomonas rhizosphaerae</name>
    <dbReference type="NCBI Taxonomy" id="2293719"/>
    <lineage>
        <taxon>Bacteria</taxon>
        <taxon>Bacillati</taxon>
        <taxon>Actinomycetota</taxon>
        <taxon>Actinomycetes</taxon>
        <taxon>Micrococcales</taxon>
        <taxon>Cellulomonadaceae</taxon>
        <taxon>Cellulomonas</taxon>
    </lineage>
</organism>
<name>A0A413RPL3_9CELL</name>